<dbReference type="EMBL" id="CACVKT020008653">
    <property type="protein sequence ID" value="CAC5416464.1"/>
    <property type="molecule type" value="Genomic_DNA"/>
</dbReference>
<dbReference type="PROSITE" id="PS50011">
    <property type="entry name" value="PROTEIN_KINASE_DOM"/>
    <property type="match status" value="1"/>
</dbReference>
<evidence type="ECO:0000256" key="8">
    <source>
        <dbReference type="ARBA" id="ARBA00022840"/>
    </source>
</evidence>
<feature type="compositionally biased region" description="Basic and acidic residues" evidence="14">
    <location>
        <begin position="634"/>
        <end position="645"/>
    </location>
</feature>
<dbReference type="InterPro" id="IPR017441">
    <property type="entry name" value="Protein_kinase_ATP_BS"/>
</dbReference>
<evidence type="ECO:0000256" key="5">
    <source>
        <dbReference type="ARBA" id="ARBA00022679"/>
    </source>
</evidence>
<dbReference type="Gene3D" id="1.25.10.10">
    <property type="entry name" value="Leucine-rich Repeat Variant"/>
    <property type="match status" value="1"/>
</dbReference>
<gene>
    <name evidence="16" type="ORF">MCOR_49077</name>
</gene>
<dbReference type="InterPro" id="IPR016024">
    <property type="entry name" value="ARM-type_fold"/>
</dbReference>
<accession>A0A6J8E6X3</accession>
<feature type="domain" description="Protein kinase" evidence="15">
    <location>
        <begin position="332"/>
        <end position="582"/>
    </location>
</feature>
<comment type="catalytic activity">
    <reaction evidence="11">
        <text>L-seryl-[protein] + ATP = O-phospho-L-seryl-[protein] + ADP + H(+)</text>
        <dbReference type="Rhea" id="RHEA:17989"/>
        <dbReference type="Rhea" id="RHEA-COMP:9863"/>
        <dbReference type="Rhea" id="RHEA-COMP:11604"/>
        <dbReference type="ChEBI" id="CHEBI:15378"/>
        <dbReference type="ChEBI" id="CHEBI:29999"/>
        <dbReference type="ChEBI" id="CHEBI:30616"/>
        <dbReference type="ChEBI" id="CHEBI:83421"/>
        <dbReference type="ChEBI" id="CHEBI:456216"/>
        <dbReference type="EC" id="2.7.11.1"/>
    </reaction>
</comment>
<evidence type="ECO:0000256" key="7">
    <source>
        <dbReference type="ARBA" id="ARBA00022777"/>
    </source>
</evidence>
<dbReference type="GO" id="GO:0005524">
    <property type="term" value="F:ATP binding"/>
    <property type="evidence" value="ECO:0007669"/>
    <property type="project" value="UniProtKB-UniRule"/>
</dbReference>
<name>A0A6J8E6X3_MYTCO</name>
<comment type="subcellular location">
    <subcellularLocation>
        <location evidence="1">Cytoplasm</location>
        <location evidence="1">Cytoskeleton</location>
    </subcellularLocation>
</comment>
<comment type="catalytic activity">
    <reaction evidence="10">
        <text>L-threonyl-[protein] + ATP = O-phospho-L-threonyl-[protein] + ADP + H(+)</text>
        <dbReference type="Rhea" id="RHEA:46608"/>
        <dbReference type="Rhea" id="RHEA-COMP:11060"/>
        <dbReference type="Rhea" id="RHEA-COMP:11605"/>
        <dbReference type="ChEBI" id="CHEBI:15378"/>
        <dbReference type="ChEBI" id="CHEBI:30013"/>
        <dbReference type="ChEBI" id="CHEBI:30616"/>
        <dbReference type="ChEBI" id="CHEBI:61977"/>
        <dbReference type="ChEBI" id="CHEBI:456216"/>
        <dbReference type="EC" id="2.7.11.1"/>
    </reaction>
</comment>
<evidence type="ECO:0000256" key="14">
    <source>
        <dbReference type="SAM" id="MobiDB-lite"/>
    </source>
</evidence>
<dbReference type="SUPFAM" id="SSF56112">
    <property type="entry name" value="Protein kinase-like (PK-like)"/>
    <property type="match status" value="1"/>
</dbReference>
<dbReference type="EC" id="2.7.11.1" evidence="2"/>
<dbReference type="EMBL" id="CACVKT020008653">
    <property type="protein sequence ID" value="CAC5416463.1"/>
    <property type="molecule type" value="Genomic_DNA"/>
</dbReference>
<feature type="compositionally biased region" description="Basic and acidic residues" evidence="14">
    <location>
        <begin position="666"/>
        <end position="693"/>
    </location>
</feature>
<dbReference type="SMART" id="SM00185">
    <property type="entry name" value="ARM"/>
    <property type="match status" value="2"/>
</dbReference>
<sequence>MDVFSFGEKYLVHLGDKDGDHDEATILESGEWLDLRRKEQECKKKLEQTTASPNLSTESVETPPSKASLVDIGDGNNDPYVFRSPTPSPELPHHFTAPPSPNEEVEPEPESECVGKDKSPVQKTQPAFSSNNDLAEILKQVEINNARLSQLERTLIKQQETIEKLFAFVSRHLQSQESGKTQRVSTAHRSLIDAVENESDVPSPLPSHSSCLPDMQLTPTTSQISSLEQRNTFSPAFGFTISTPPMRQTLTVPYSLFSDIPEQFLISENDLSRAIYSSKGPGNFACHIMPILFPELFTSDNLRTMYTFYSGGKLVEYLYHVYWKNKLKMDNYHVLEIIGEGSFGKVYKGRKKFSSQVVALKFIPKVGKPEKELRNLRREIEIMRNLHHENIIEMLDSFETDKEVVVVTDYAEGELFQILEDDGSLPEEQVQVIACQLVSALYYLHSHRILHRDMKPQNILLGKGGIIKLCDFGFARAMSFNTLVLTSIKGTPLYMSPELVEEKPYDHTADLWALGCILYELFTGTPPFYTNSIFQLVSLIIKDPVKWPKNMSSVFKDFLQGLLTKNPRSRLAWPDLLMHPFVGDGVSVKDEDTKLLSPFTQPLTASMVMRKEKQAQEKAHPPGTSKILAKARKKAMEEEKKKGKEPPAPNGEKISSSKEAWGPSKKGPEKEKIEKEKEPTPPPQELERPHSEEWQDTGLSEDKEPEIENISPTPRPDRISKDYEKEYPKKDKNKEKTKTIENVKLDGEEVCSDDEWEGLIDATDQEGDPEQAIQMLKDSKFHTRLNTRIQNSSTQVLDGMLEGAAKLKSVLRIITNLITLKCDLKWILTFVKALSIPQQPLKMISNILNKPTVRQQPWCQQILIDLVITVNAYFASEVSWNDDIDKEVGQMYLNAMTEYMSLVPKLLNVSSDEDLRLREQVILCSMYTCEAMERDKLKIGNQYFSHMAAKETDAIDAILACCKLEEARLKKLIEWDILEELTDGNEDMAGERMDMLISLGVTTVAAMVNLPLTADDAVDGRRKIGHYLGDKMACKGNEKQTDEFFMLLRHPLFCTNVLKIMYACCQVSTTLCSYISNQVQHMDSLMGILMGKVEIQDMEVNSVIEMILHIYSTIVIQLQTMPTAITDAASVMISIFLESTIASHTAAAALVFSQMIYCGLTVEVQPEEMLQACLAVFTDLQQICVRCPFDYGVLDGLLLLLCEMLAQTEGPVAQMYIETGIWGTLWHRVAQALQVINLETDTPIHDIDQDGENVVGFNPPDWTLVSPQGLMAVLQMAVTVFTKETNQCIPNLAVPDSIILLTETNQCIPNLAVPDSIILLTVLYFKGNLSSVYNGFHCDGPQLTADMILEVTQLCCFPFAVDIAEELLHQVQQCLFNASLLPRLIFCCTKYLKNEQLEIPINLMLRLVLGSQQFLKQFCKCVKEQKTVSLLSQCTQSTSSTVVSDVVSICSHLVRMSPQHAPFVKSVFHGSKGDYDPLLKLIKHNSATVRSRACSLVGNLMKHNSHMYGVLKQREKLLNGLIAGLKDEDPNVRKGSSYAIGNAAYHNGDLYVKLKPCIPLLVELLRDPVSKTKANAASACGNLGAHSNVLCLELKKQKIIPRLLDLACHDQNQGVQVNAILALRTLSQQDELKKEMMNQKAVDKLNAISVATTPRPLSRSSKTQSLLINSFHSNNGSSSVVYSHCSKLVRMLQGKG</sequence>
<organism evidence="16 17">
    <name type="scientific">Mytilus coruscus</name>
    <name type="common">Sea mussel</name>
    <dbReference type="NCBI Taxonomy" id="42192"/>
    <lineage>
        <taxon>Eukaryota</taxon>
        <taxon>Metazoa</taxon>
        <taxon>Spiralia</taxon>
        <taxon>Lophotrochozoa</taxon>
        <taxon>Mollusca</taxon>
        <taxon>Bivalvia</taxon>
        <taxon>Autobranchia</taxon>
        <taxon>Pteriomorphia</taxon>
        <taxon>Mytilida</taxon>
        <taxon>Mytiloidea</taxon>
        <taxon>Mytilidae</taxon>
        <taxon>Mytilinae</taxon>
        <taxon>Mytilus</taxon>
    </lineage>
</organism>
<evidence type="ECO:0000256" key="1">
    <source>
        <dbReference type="ARBA" id="ARBA00004245"/>
    </source>
</evidence>
<evidence type="ECO:0000256" key="12">
    <source>
        <dbReference type="ARBA" id="ARBA00075375"/>
    </source>
</evidence>
<evidence type="ECO:0000256" key="10">
    <source>
        <dbReference type="ARBA" id="ARBA00047899"/>
    </source>
</evidence>
<feature type="compositionally biased region" description="Polar residues" evidence="14">
    <location>
        <begin position="48"/>
        <end position="62"/>
    </location>
</feature>
<protein>
    <recommendedName>
        <fullName evidence="2">non-specific serine/threonine protein kinase</fullName>
        <ecNumber evidence="2">2.7.11.1</ecNumber>
    </recommendedName>
    <alternativeName>
        <fullName evidence="12">Fused homolog</fullName>
    </alternativeName>
</protein>
<keyword evidence="4" id="KW-0723">Serine/threonine-protein kinase</keyword>
<evidence type="ECO:0000313" key="16">
    <source>
        <dbReference type="EMBL" id="CAC5416464.1"/>
    </source>
</evidence>
<evidence type="ECO:0000313" key="17">
    <source>
        <dbReference type="Proteomes" id="UP000507470"/>
    </source>
</evidence>
<evidence type="ECO:0000259" key="15">
    <source>
        <dbReference type="PROSITE" id="PS50011"/>
    </source>
</evidence>
<dbReference type="PANTHER" id="PTHR22983">
    <property type="entry name" value="PROTEIN KINASE RELATED"/>
    <property type="match status" value="1"/>
</dbReference>
<dbReference type="InterPro" id="IPR000719">
    <property type="entry name" value="Prot_kinase_dom"/>
</dbReference>
<dbReference type="Pfam" id="PF00069">
    <property type="entry name" value="Pkinase"/>
    <property type="match status" value="1"/>
</dbReference>
<keyword evidence="7" id="KW-0418">Kinase</keyword>
<dbReference type="Proteomes" id="UP000507470">
    <property type="component" value="Unassembled WGS sequence"/>
</dbReference>
<keyword evidence="6 13" id="KW-0547">Nucleotide-binding</keyword>
<evidence type="ECO:0000256" key="6">
    <source>
        <dbReference type="ARBA" id="ARBA00022741"/>
    </source>
</evidence>
<dbReference type="GO" id="GO:0004674">
    <property type="term" value="F:protein serine/threonine kinase activity"/>
    <property type="evidence" value="ECO:0007669"/>
    <property type="project" value="UniProtKB-KW"/>
</dbReference>
<evidence type="ECO:0000256" key="13">
    <source>
        <dbReference type="PROSITE-ProRule" id="PRU10141"/>
    </source>
</evidence>
<keyword evidence="9" id="KW-0206">Cytoskeleton</keyword>
<evidence type="ECO:0000256" key="11">
    <source>
        <dbReference type="ARBA" id="ARBA00048679"/>
    </source>
</evidence>
<proteinExistence type="predicted"/>
<feature type="region of interest" description="Disordered" evidence="14">
    <location>
        <begin position="42"/>
        <end position="127"/>
    </location>
</feature>
<dbReference type="InterPro" id="IPR011989">
    <property type="entry name" value="ARM-like"/>
</dbReference>
<keyword evidence="8 13" id="KW-0067">ATP-binding</keyword>
<dbReference type="PROSITE" id="PS00108">
    <property type="entry name" value="PROTEIN_KINASE_ST"/>
    <property type="match status" value="1"/>
</dbReference>
<dbReference type="Gene3D" id="1.10.510.10">
    <property type="entry name" value="Transferase(Phosphotransferase) domain 1"/>
    <property type="match status" value="1"/>
</dbReference>
<dbReference type="CDD" id="cd14002">
    <property type="entry name" value="STKc_STK36"/>
    <property type="match status" value="1"/>
</dbReference>
<feature type="binding site" evidence="13">
    <location>
        <position position="361"/>
    </location>
    <ligand>
        <name>ATP</name>
        <dbReference type="ChEBI" id="CHEBI:30616"/>
    </ligand>
</feature>
<dbReference type="PROSITE" id="PS00107">
    <property type="entry name" value="PROTEIN_KINASE_ATP"/>
    <property type="match status" value="1"/>
</dbReference>
<keyword evidence="17" id="KW-1185">Reference proteome</keyword>
<evidence type="ECO:0000256" key="9">
    <source>
        <dbReference type="ARBA" id="ARBA00023212"/>
    </source>
</evidence>
<reference evidence="16 17" key="1">
    <citation type="submission" date="2020-06" db="EMBL/GenBank/DDBJ databases">
        <authorList>
            <person name="Li R."/>
            <person name="Bekaert M."/>
        </authorList>
    </citation>
    <scope>NUCLEOTIDE SEQUENCE [LARGE SCALE GENOMIC DNA]</scope>
    <source>
        <strain evidence="17">wild</strain>
        <strain evidence="16">Wild</strain>
    </source>
</reference>
<feature type="compositionally biased region" description="Basic and acidic residues" evidence="14">
    <location>
        <begin position="610"/>
        <end position="620"/>
    </location>
</feature>
<dbReference type="GO" id="GO:0005737">
    <property type="term" value="C:cytoplasm"/>
    <property type="evidence" value="ECO:0007669"/>
    <property type="project" value="UniProtKB-ARBA"/>
</dbReference>
<evidence type="ECO:0000256" key="3">
    <source>
        <dbReference type="ARBA" id="ARBA00022490"/>
    </source>
</evidence>
<dbReference type="OrthoDB" id="266718at2759"/>
<dbReference type="InterPro" id="IPR011009">
    <property type="entry name" value="Kinase-like_dom_sf"/>
</dbReference>
<dbReference type="InterPro" id="IPR000225">
    <property type="entry name" value="Armadillo"/>
</dbReference>
<dbReference type="InterPro" id="IPR008271">
    <property type="entry name" value="Ser/Thr_kinase_AS"/>
</dbReference>
<dbReference type="FunFam" id="3.30.200.20:FF:000042">
    <property type="entry name" value="Aurora kinase A"/>
    <property type="match status" value="1"/>
</dbReference>
<dbReference type="SMART" id="SM00220">
    <property type="entry name" value="S_TKc"/>
    <property type="match status" value="1"/>
</dbReference>
<dbReference type="GO" id="GO:0007224">
    <property type="term" value="P:smoothened signaling pathway"/>
    <property type="evidence" value="ECO:0007669"/>
    <property type="project" value="TreeGrafter"/>
</dbReference>
<dbReference type="SUPFAM" id="SSF48371">
    <property type="entry name" value="ARM repeat"/>
    <property type="match status" value="1"/>
</dbReference>
<feature type="compositionally biased region" description="Basic and acidic residues" evidence="14">
    <location>
        <begin position="715"/>
        <end position="734"/>
    </location>
</feature>
<dbReference type="FunFam" id="1.10.510.10:FF:000292">
    <property type="entry name" value="Serine/threonine-protein kinase 36"/>
    <property type="match status" value="1"/>
</dbReference>
<evidence type="ECO:0000256" key="2">
    <source>
        <dbReference type="ARBA" id="ARBA00012513"/>
    </source>
</evidence>
<dbReference type="GO" id="GO:0005856">
    <property type="term" value="C:cytoskeleton"/>
    <property type="evidence" value="ECO:0007669"/>
    <property type="project" value="UniProtKB-SubCell"/>
</dbReference>
<evidence type="ECO:0000256" key="4">
    <source>
        <dbReference type="ARBA" id="ARBA00022527"/>
    </source>
</evidence>
<keyword evidence="5 16" id="KW-0808">Transferase</keyword>
<keyword evidence="3" id="KW-0963">Cytoplasm</keyword>
<feature type="region of interest" description="Disordered" evidence="14">
    <location>
        <begin position="610"/>
        <end position="734"/>
    </location>
</feature>
<dbReference type="PANTHER" id="PTHR22983:SF6">
    <property type="entry name" value="SERINE_THREONINE-PROTEIN KINASE 36"/>
    <property type="match status" value="1"/>
</dbReference>